<name>A0ABV0BQZ6_9SPHI</name>
<accession>A0ABV0BQZ6</accession>
<dbReference type="EC" id="5.1.1.-" evidence="3"/>
<gene>
    <name evidence="3" type="ORF">ABE541_08035</name>
</gene>
<sequence>MIGIVGGVGPLGGLDLYKKIIEETIALSDQEHLPVMLYSFPNLIGDRSEYLKGHSTVNPAIALAEITRQMESAGVTIVGIPCNTAHADPIYGVYEQELAKTNQKIKILHLVNETISYMKALYSKAKVGILSTTGTRNSGLYRDLLLKEGFEIVEPSEDWQDRIHAAIYDKEYGIKAQSTPVTNKVRLELHSAMDELKKGGAEIIVLGCTELPLALPENDHNGMTLIDPNRILARALIYAFSPDKLK</sequence>
<dbReference type="GO" id="GO:0016853">
    <property type="term" value="F:isomerase activity"/>
    <property type="evidence" value="ECO:0007669"/>
    <property type="project" value="UniProtKB-KW"/>
</dbReference>
<dbReference type="Proteomes" id="UP001409291">
    <property type="component" value="Unassembled WGS sequence"/>
</dbReference>
<dbReference type="InterPro" id="IPR015942">
    <property type="entry name" value="Asp/Glu/hydantoin_racemase"/>
</dbReference>
<keyword evidence="4" id="KW-1185">Reference proteome</keyword>
<dbReference type="InterPro" id="IPR004380">
    <property type="entry name" value="Asp_race"/>
</dbReference>
<protein>
    <submittedName>
        <fullName evidence="3">Amino acid racemase</fullName>
        <ecNumber evidence="3">5.1.1.-</ecNumber>
    </submittedName>
</protein>
<comment type="similarity">
    <text evidence="1">Belongs to the aspartate/glutamate racemases family.</text>
</comment>
<comment type="caution">
    <text evidence="3">The sequence shown here is derived from an EMBL/GenBank/DDBJ whole genome shotgun (WGS) entry which is preliminary data.</text>
</comment>
<dbReference type="RefSeq" id="WP_021189373.1">
    <property type="nucleotide sequence ID" value="NZ_JBDJLH010000004.1"/>
</dbReference>
<evidence type="ECO:0000256" key="2">
    <source>
        <dbReference type="ARBA" id="ARBA00023235"/>
    </source>
</evidence>
<dbReference type="Pfam" id="PF01177">
    <property type="entry name" value="Asp_Glu_race"/>
    <property type="match status" value="1"/>
</dbReference>
<evidence type="ECO:0000313" key="3">
    <source>
        <dbReference type="EMBL" id="MEN5377205.1"/>
    </source>
</evidence>
<dbReference type="SUPFAM" id="SSF53681">
    <property type="entry name" value="Aspartate/glutamate racemase"/>
    <property type="match status" value="2"/>
</dbReference>
<dbReference type="PANTHER" id="PTHR21198">
    <property type="entry name" value="GLUTAMATE RACEMASE"/>
    <property type="match status" value="1"/>
</dbReference>
<proteinExistence type="inferred from homology"/>
<evidence type="ECO:0000256" key="1">
    <source>
        <dbReference type="ARBA" id="ARBA00007847"/>
    </source>
</evidence>
<reference evidence="3 4" key="1">
    <citation type="submission" date="2024-04" db="EMBL/GenBank/DDBJ databases">
        <title>WGS of bacteria from Torrens River.</title>
        <authorList>
            <person name="Wyrsch E.R."/>
            <person name="Drigo B."/>
        </authorList>
    </citation>
    <scope>NUCLEOTIDE SEQUENCE [LARGE SCALE GENOMIC DNA]</scope>
    <source>
        <strain evidence="3 4">TWI391</strain>
    </source>
</reference>
<keyword evidence="2 3" id="KW-0413">Isomerase</keyword>
<dbReference type="EMBL" id="JBDJNQ010000003">
    <property type="protein sequence ID" value="MEN5377205.1"/>
    <property type="molecule type" value="Genomic_DNA"/>
</dbReference>
<dbReference type="Gene3D" id="3.40.50.1860">
    <property type="match status" value="2"/>
</dbReference>
<dbReference type="PANTHER" id="PTHR21198:SF7">
    <property type="entry name" value="ASPARTATE-GLUTAMATE RACEMASE FAMILY"/>
    <property type="match status" value="1"/>
</dbReference>
<evidence type="ECO:0000313" key="4">
    <source>
        <dbReference type="Proteomes" id="UP001409291"/>
    </source>
</evidence>
<dbReference type="NCBIfam" id="TIGR00035">
    <property type="entry name" value="asp_race"/>
    <property type="match status" value="1"/>
</dbReference>
<dbReference type="InterPro" id="IPR001920">
    <property type="entry name" value="Asp/Glu_race"/>
</dbReference>
<organism evidence="3 4">
    <name type="scientific">Sphingobacterium kitahiroshimense</name>
    <dbReference type="NCBI Taxonomy" id="470446"/>
    <lineage>
        <taxon>Bacteria</taxon>
        <taxon>Pseudomonadati</taxon>
        <taxon>Bacteroidota</taxon>
        <taxon>Sphingobacteriia</taxon>
        <taxon>Sphingobacteriales</taxon>
        <taxon>Sphingobacteriaceae</taxon>
        <taxon>Sphingobacterium</taxon>
    </lineage>
</organism>